<evidence type="ECO:0000313" key="2">
    <source>
        <dbReference type="Proteomes" id="UP000077563"/>
    </source>
</evidence>
<evidence type="ECO:0000313" key="1">
    <source>
        <dbReference type="EMBL" id="OAJ47317.1"/>
    </source>
</evidence>
<dbReference type="AlphaFoldDB" id="A0A9X5QIK6"/>
<organism evidence="1 2">
    <name type="scientific">Pseudomonas marginalis</name>
    <name type="common">Pseudomonas panacis</name>
    <dbReference type="NCBI Taxonomy" id="298"/>
    <lineage>
        <taxon>Bacteria</taxon>
        <taxon>Pseudomonadati</taxon>
        <taxon>Pseudomonadota</taxon>
        <taxon>Gammaproteobacteria</taxon>
        <taxon>Pseudomonadales</taxon>
        <taxon>Pseudomonadaceae</taxon>
        <taxon>Pseudomonas</taxon>
    </lineage>
</organism>
<dbReference type="Proteomes" id="UP000077563">
    <property type="component" value="Unassembled WGS sequence"/>
</dbReference>
<dbReference type="EMBL" id="LKEG01000046">
    <property type="protein sequence ID" value="OAJ47317.1"/>
    <property type="molecule type" value="Genomic_DNA"/>
</dbReference>
<protein>
    <submittedName>
        <fullName evidence="1">Uncharacterized protein</fullName>
    </submittedName>
</protein>
<accession>A0A9X5QIK6</accession>
<sequence>MKLKPSTSIIQGLLFTYCVENTKNPDREEFIATTNINDDKELEILLNKLTKPEFVRYKVNERQRHIENLEHLLKTDEDFESVFHLFDTHFDDEIVDKRRFMEVLLKCLKQYHKEATLKNPTSD</sequence>
<dbReference type="RefSeq" id="WP_064054466.1">
    <property type="nucleotide sequence ID" value="NZ_LKEG01000046.1"/>
</dbReference>
<name>A0A9X5QIK6_PSEMA</name>
<reference evidence="1 2" key="1">
    <citation type="submission" date="2015-09" db="EMBL/GenBank/DDBJ databases">
        <title>Genome sequence of Pseudomonas marginalis ICMP 3553.</title>
        <authorList>
            <person name="Visnovsky S."/>
            <person name="Lu A."/>
            <person name="Panda P."/>
            <person name="Pitman A."/>
        </authorList>
    </citation>
    <scope>NUCLEOTIDE SEQUENCE [LARGE SCALE GENOMIC DNA]</scope>
    <source>
        <strain evidence="1 2">ICMP 3553</strain>
    </source>
</reference>
<proteinExistence type="predicted"/>
<comment type="caution">
    <text evidence="1">The sequence shown here is derived from an EMBL/GenBank/DDBJ whole genome shotgun (WGS) entry which is preliminary data.</text>
</comment>
<gene>
    <name evidence="1" type="ORF">AO064_06045</name>
</gene>